<dbReference type="GO" id="GO:0009073">
    <property type="term" value="P:aromatic amino acid family biosynthetic process"/>
    <property type="evidence" value="ECO:0007669"/>
    <property type="project" value="UniProtKB-KW"/>
</dbReference>
<keyword evidence="8" id="KW-0521">NADP</keyword>
<evidence type="ECO:0000256" key="3">
    <source>
        <dbReference type="ARBA" id="ARBA00022605"/>
    </source>
</evidence>
<evidence type="ECO:0000256" key="8">
    <source>
        <dbReference type="ARBA" id="ARBA00022857"/>
    </source>
</evidence>
<reference evidence="17 19" key="1">
    <citation type="submission" date="2014-07" db="EMBL/GenBank/DDBJ databases">
        <title>Porphyromonadaceae bacterium OUH 308042 = ATCC BAA-2681 = DSM 28342 draft genome.</title>
        <authorList>
            <person name="Sydenham T.V."/>
            <person name="Hasman H."/>
            <person name="Justensen U.S."/>
        </authorList>
    </citation>
    <scope>NUCLEOTIDE SEQUENCE [LARGE SCALE GENOMIC DNA]</scope>
    <source>
        <strain evidence="17 19">OUH 308042</strain>
    </source>
</reference>
<feature type="domain" description="Shikimate dehydrogenase substrate binding N-terminal" evidence="15">
    <location>
        <begin position="6"/>
        <end position="63"/>
    </location>
</feature>
<keyword evidence="19" id="KW-1185">Reference proteome</keyword>
<reference evidence="16 18" key="2">
    <citation type="submission" date="2014-07" db="EMBL/GenBank/DDBJ databases">
        <title>Porphyromonadaceae bacterium OUH 334697 = ATCC BAA-2682 = DSM 28341 draft genome.</title>
        <authorList>
            <person name="Sydenham T.V."/>
            <person name="Hasman H."/>
            <person name="Justesen U.S."/>
        </authorList>
    </citation>
    <scope>NUCLEOTIDE SEQUENCE [LARGE SCALE GENOMIC DNA]</scope>
    <source>
        <strain evidence="16 18">OUH 334697</strain>
    </source>
</reference>
<dbReference type="PROSITE" id="PS01128">
    <property type="entry name" value="SHIKIMATE_KINASE"/>
    <property type="match status" value="1"/>
</dbReference>
<sequence>MFYFAVTGSPILHSKSPEVFYAAFAGRSDLAYFRMAAASAGEAMRLFRELGLSGMNITAPFKAVENWGDASQTETVRILQAGNTLWRQGEGCVLANTDVDGVGGAIEAQGMDIAGEKCLVIGAGGAGRAAAYALRVKGGAVVIANRTLEKAKGVAEIVGCRYCGLEELSGEMSDAKIIVNTLYAGIEVIKEEWLQEGQVVLDAVYQGSYLKNLSFKRGVTYIDGRSWLLYQGIPAYRRFVGTDPDIDGMKKALESNRKKPLHISLVGFMGVGKTTIAPLISGRLNLPYVDVDQEIERRSGLTIPSLIKRYGEIRFREIESEVLIELLKREEATVISCGGGAVSCPENRLRLRELSWVIWLYARPEICVGRIEVPTRPLLARYADPVRAAGELFESRKSDYAQVADLLISTNDRNVEEVSEIIYGEISKVY</sequence>
<evidence type="ECO:0000313" key="18">
    <source>
        <dbReference type="Proteomes" id="UP000031937"/>
    </source>
</evidence>
<evidence type="ECO:0000259" key="15">
    <source>
        <dbReference type="Pfam" id="PF08501"/>
    </source>
</evidence>
<comment type="similarity">
    <text evidence="13">Belongs to the shikimate kinase family.</text>
</comment>
<dbReference type="EC" id="2.7.1.71" evidence="13"/>
<comment type="catalytic activity">
    <reaction evidence="12">
        <text>shikimate + NADP(+) = 3-dehydroshikimate + NADPH + H(+)</text>
        <dbReference type="Rhea" id="RHEA:17737"/>
        <dbReference type="ChEBI" id="CHEBI:15378"/>
        <dbReference type="ChEBI" id="CHEBI:16630"/>
        <dbReference type="ChEBI" id="CHEBI:36208"/>
        <dbReference type="ChEBI" id="CHEBI:57783"/>
        <dbReference type="ChEBI" id="CHEBI:58349"/>
        <dbReference type="EC" id="1.1.1.25"/>
    </reaction>
</comment>
<proteinExistence type="inferred from homology"/>
<keyword evidence="6 13" id="KW-0418">Kinase</keyword>
<comment type="cofactor">
    <cofactor evidence="13">
        <name>Mg(2+)</name>
        <dbReference type="ChEBI" id="CHEBI:18420"/>
    </cofactor>
    <text evidence="13">Binds 1 Mg(2+) ion per subunit.</text>
</comment>
<dbReference type="AlphaFoldDB" id="A0A0C3RIP9"/>
<dbReference type="Proteomes" id="UP000031937">
    <property type="component" value="Unassembled WGS sequence"/>
</dbReference>
<dbReference type="InterPro" id="IPR031322">
    <property type="entry name" value="Shikimate/glucono_kinase"/>
</dbReference>
<keyword evidence="13" id="KW-0963">Cytoplasm</keyword>
<dbReference type="Gene3D" id="3.40.50.720">
    <property type="entry name" value="NAD(P)-binding Rossmann-like Domain"/>
    <property type="match status" value="1"/>
</dbReference>
<dbReference type="InterPro" id="IPR027417">
    <property type="entry name" value="P-loop_NTPase"/>
</dbReference>
<dbReference type="GO" id="GO:0005524">
    <property type="term" value="F:ATP binding"/>
    <property type="evidence" value="ECO:0007669"/>
    <property type="project" value="UniProtKB-UniRule"/>
</dbReference>
<dbReference type="GO" id="GO:0004764">
    <property type="term" value="F:shikimate 3-dehydrogenase (NADP+) activity"/>
    <property type="evidence" value="ECO:0007669"/>
    <property type="project" value="UniProtKB-EC"/>
</dbReference>
<dbReference type="GO" id="GO:0019632">
    <property type="term" value="P:shikimate metabolic process"/>
    <property type="evidence" value="ECO:0007669"/>
    <property type="project" value="TreeGrafter"/>
</dbReference>
<comment type="pathway">
    <text evidence="1 13">Metabolic intermediate biosynthesis; chorismate biosynthesis; chorismate from D-erythrose 4-phosphate and phosphoenolpyruvate: step 5/7.</text>
</comment>
<evidence type="ECO:0000256" key="10">
    <source>
        <dbReference type="ARBA" id="ARBA00023141"/>
    </source>
</evidence>
<dbReference type="PANTHER" id="PTHR21089">
    <property type="entry name" value="SHIKIMATE DEHYDROGENASE"/>
    <property type="match status" value="1"/>
</dbReference>
<dbReference type="RefSeq" id="WP_041503912.1">
    <property type="nucleotide sequence ID" value="NZ_JPIT01000031.1"/>
</dbReference>
<dbReference type="CDD" id="cd00464">
    <property type="entry name" value="SK"/>
    <property type="match status" value="1"/>
</dbReference>
<evidence type="ECO:0000256" key="7">
    <source>
        <dbReference type="ARBA" id="ARBA00022840"/>
    </source>
</evidence>
<dbReference type="InterPro" id="IPR023000">
    <property type="entry name" value="Shikimate_kinase_CS"/>
</dbReference>
<keyword evidence="13" id="KW-0460">Magnesium</keyword>
<dbReference type="EMBL" id="JPIT01000031">
    <property type="protein sequence ID" value="KIO43725.1"/>
    <property type="molecule type" value="Genomic_DNA"/>
</dbReference>
<feature type="binding site" evidence="13">
    <location>
        <position position="413"/>
    </location>
    <ligand>
        <name>ATP</name>
        <dbReference type="ChEBI" id="CHEBI:30616"/>
    </ligand>
</feature>
<comment type="catalytic activity">
    <reaction evidence="11 13">
        <text>shikimate + ATP = 3-phosphoshikimate + ADP + H(+)</text>
        <dbReference type="Rhea" id="RHEA:13121"/>
        <dbReference type="ChEBI" id="CHEBI:15378"/>
        <dbReference type="ChEBI" id="CHEBI:30616"/>
        <dbReference type="ChEBI" id="CHEBI:36208"/>
        <dbReference type="ChEBI" id="CHEBI:145989"/>
        <dbReference type="ChEBI" id="CHEBI:456216"/>
        <dbReference type="EC" id="2.7.1.71"/>
    </reaction>
</comment>
<keyword evidence="10 13" id="KW-0057">Aromatic amino acid biosynthesis</keyword>
<keyword evidence="9" id="KW-0560">Oxidoreductase</keyword>
<protein>
    <recommendedName>
        <fullName evidence="13">Shikimate kinase</fullName>
        <shortName evidence="13">SK</shortName>
        <ecNumber evidence="13">2.7.1.71</ecNumber>
    </recommendedName>
</protein>
<dbReference type="SUPFAM" id="SSF52540">
    <property type="entry name" value="P-loop containing nucleoside triphosphate hydrolases"/>
    <property type="match status" value="1"/>
</dbReference>
<accession>A0A0C3RIP9</accession>
<feature type="binding site" evidence="13">
    <location>
        <position position="274"/>
    </location>
    <ligand>
        <name>Mg(2+)</name>
        <dbReference type="ChEBI" id="CHEBI:18420"/>
    </ligand>
</feature>
<dbReference type="Gene3D" id="3.40.50.10860">
    <property type="entry name" value="Leucine Dehydrogenase, chain A, domain 1"/>
    <property type="match status" value="1"/>
</dbReference>
<dbReference type="SUPFAM" id="SSF53223">
    <property type="entry name" value="Aminoacid dehydrogenase-like, N-terminal domain"/>
    <property type="match status" value="1"/>
</dbReference>
<evidence type="ECO:0000313" key="16">
    <source>
        <dbReference type="EMBL" id="KIO43725.1"/>
    </source>
</evidence>
<dbReference type="InterPro" id="IPR022893">
    <property type="entry name" value="Shikimate_DH_fam"/>
</dbReference>
<comment type="caution">
    <text evidence="17">The sequence shown here is derived from an EMBL/GenBank/DDBJ whole genome shotgun (WGS) entry which is preliminary data.</text>
</comment>
<dbReference type="PANTHER" id="PTHR21089:SF1">
    <property type="entry name" value="BIFUNCTIONAL 3-DEHYDROQUINATE DEHYDRATASE_SHIKIMATE DEHYDROGENASE, CHLOROPLASTIC"/>
    <property type="match status" value="1"/>
</dbReference>
<dbReference type="Pfam" id="PF01202">
    <property type="entry name" value="SKI"/>
    <property type="match status" value="1"/>
</dbReference>
<comment type="subcellular location">
    <subcellularLocation>
        <location evidence="13">Cytoplasm</location>
    </subcellularLocation>
</comment>
<evidence type="ECO:0000256" key="6">
    <source>
        <dbReference type="ARBA" id="ARBA00022777"/>
    </source>
</evidence>
<evidence type="ECO:0000256" key="12">
    <source>
        <dbReference type="ARBA" id="ARBA00049442"/>
    </source>
</evidence>
<dbReference type="GO" id="GO:0004765">
    <property type="term" value="F:shikimate kinase activity"/>
    <property type="evidence" value="ECO:0007669"/>
    <property type="project" value="UniProtKB-UniRule"/>
</dbReference>
<name>A0A0C3RIP9_9PORP</name>
<dbReference type="OrthoDB" id="9800332at2"/>
<dbReference type="GO" id="GO:0009423">
    <property type="term" value="P:chorismate biosynthetic process"/>
    <property type="evidence" value="ECO:0007669"/>
    <property type="project" value="UniProtKB-UniRule"/>
</dbReference>
<feature type="domain" description="Quinate/shikimate 5-dehydrogenase/glutamyl-tRNA reductase" evidence="14">
    <location>
        <begin position="112"/>
        <end position="197"/>
    </location>
</feature>
<dbReference type="GO" id="GO:0005737">
    <property type="term" value="C:cytoplasm"/>
    <property type="evidence" value="ECO:0007669"/>
    <property type="project" value="UniProtKB-SubCell"/>
</dbReference>
<evidence type="ECO:0000256" key="9">
    <source>
        <dbReference type="ARBA" id="ARBA00023002"/>
    </source>
</evidence>
<dbReference type="Proteomes" id="UP000031980">
    <property type="component" value="Unassembled WGS sequence"/>
</dbReference>
<dbReference type="Pfam" id="PF08501">
    <property type="entry name" value="Shikimate_dh_N"/>
    <property type="match status" value="1"/>
</dbReference>
<feature type="binding site" evidence="13">
    <location>
        <position position="292"/>
    </location>
    <ligand>
        <name>substrate</name>
    </ligand>
</feature>
<dbReference type="GO" id="GO:0000287">
    <property type="term" value="F:magnesium ion binding"/>
    <property type="evidence" value="ECO:0007669"/>
    <property type="project" value="UniProtKB-UniRule"/>
</dbReference>
<keyword evidence="7 13" id="KW-0067">ATP-binding</keyword>
<dbReference type="InterPro" id="IPR006151">
    <property type="entry name" value="Shikm_DH/Glu-tRNA_Rdtase"/>
</dbReference>
<keyword evidence="3 13" id="KW-0028">Amino-acid biosynthesis</keyword>
<evidence type="ECO:0000313" key="17">
    <source>
        <dbReference type="EMBL" id="KIO45889.1"/>
    </source>
</evidence>
<feature type="binding site" evidence="13">
    <location>
        <position position="396"/>
    </location>
    <ligand>
        <name>substrate</name>
    </ligand>
</feature>
<organism evidence="17 19">
    <name type="scientific">Sanguibacteroides justesenii</name>
    <dbReference type="NCBI Taxonomy" id="1547597"/>
    <lineage>
        <taxon>Bacteria</taxon>
        <taxon>Pseudomonadati</taxon>
        <taxon>Bacteroidota</taxon>
        <taxon>Bacteroidia</taxon>
        <taxon>Bacteroidales</taxon>
        <taxon>Porphyromonadaceae</taxon>
        <taxon>Sanguibacteroides</taxon>
    </lineage>
</organism>
<evidence type="ECO:0000256" key="13">
    <source>
        <dbReference type="HAMAP-Rule" id="MF_00109"/>
    </source>
</evidence>
<comment type="function">
    <text evidence="13">Catalyzes the specific phosphorylation of the 3-hydroxyl group of shikimic acid using ATP as a cosubstrate.</text>
</comment>
<dbReference type="HAMAP" id="MF_00109">
    <property type="entry name" value="Shikimate_kinase"/>
    <property type="match status" value="1"/>
</dbReference>
<dbReference type="GO" id="GO:0008652">
    <property type="term" value="P:amino acid biosynthetic process"/>
    <property type="evidence" value="ECO:0007669"/>
    <property type="project" value="UniProtKB-KW"/>
</dbReference>
<dbReference type="InterPro" id="IPR036291">
    <property type="entry name" value="NAD(P)-bd_dom_sf"/>
</dbReference>
<evidence type="ECO:0000256" key="1">
    <source>
        <dbReference type="ARBA" id="ARBA00004842"/>
    </source>
</evidence>
<keyword evidence="13" id="KW-0479">Metal-binding</keyword>
<dbReference type="InterPro" id="IPR046346">
    <property type="entry name" value="Aminoacid_DH-like_N_sf"/>
</dbReference>
<dbReference type="Pfam" id="PF01488">
    <property type="entry name" value="Shikimate_DH"/>
    <property type="match status" value="1"/>
</dbReference>
<dbReference type="UniPathway" id="UPA00053">
    <property type="reaction ID" value="UER00087"/>
</dbReference>
<feature type="binding site" evidence="13">
    <location>
        <position position="376"/>
    </location>
    <ligand>
        <name>ATP</name>
        <dbReference type="ChEBI" id="CHEBI:30616"/>
    </ligand>
</feature>
<evidence type="ECO:0000313" key="19">
    <source>
        <dbReference type="Proteomes" id="UP000031980"/>
    </source>
</evidence>
<dbReference type="PRINTS" id="PR01100">
    <property type="entry name" value="SHIKIMTKNASE"/>
</dbReference>
<evidence type="ECO:0000256" key="11">
    <source>
        <dbReference type="ARBA" id="ARBA00048567"/>
    </source>
</evidence>
<dbReference type="Gene3D" id="3.40.50.300">
    <property type="entry name" value="P-loop containing nucleotide triphosphate hydrolases"/>
    <property type="match status" value="1"/>
</dbReference>
<evidence type="ECO:0000259" key="14">
    <source>
        <dbReference type="Pfam" id="PF01488"/>
    </source>
</evidence>
<gene>
    <name evidence="13" type="primary">aroK</name>
    <name evidence="17" type="ORF">BA92_05430</name>
    <name evidence="16" type="ORF">IE90_11470</name>
</gene>
<comment type="pathway">
    <text evidence="2">Metabolic intermediate biosynthesis; chorismate biosynthesis; chorismate from D-erythrose 4-phosphate and phosphoenolpyruvate: step 4/7.</text>
</comment>
<dbReference type="InterPro" id="IPR013708">
    <property type="entry name" value="Shikimate_DH-bd_N"/>
</dbReference>
<evidence type="ECO:0000256" key="5">
    <source>
        <dbReference type="ARBA" id="ARBA00022741"/>
    </source>
</evidence>
<keyword evidence="5 13" id="KW-0547">Nucleotide-binding</keyword>
<evidence type="ECO:0000256" key="4">
    <source>
        <dbReference type="ARBA" id="ARBA00022679"/>
    </source>
</evidence>
<feature type="binding site" evidence="13">
    <location>
        <position position="316"/>
    </location>
    <ligand>
        <name>substrate</name>
    </ligand>
</feature>
<dbReference type="EMBL" id="JPIU01000037">
    <property type="protein sequence ID" value="KIO45889.1"/>
    <property type="molecule type" value="Genomic_DNA"/>
</dbReference>
<dbReference type="InterPro" id="IPR000623">
    <property type="entry name" value="Shikimate_kinase/TSH1"/>
</dbReference>
<evidence type="ECO:0000256" key="2">
    <source>
        <dbReference type="ARBA" id="ARBA00004871"/>
    </source>
</evidence>
<keyword evidence="4 13" id="KW-0808">Transferase</keyword>
<feature type="binding site" evidence="13">
    <location>
        <position position="339"/>
    </location>
    <ligand>
        <name>substrate</name>
    </ligand>
</feature>
<comment type="subunit">
    <text evidence="13">Monomer.</text>
</comment>
<dbReference type="SUPFAM" id="SSF51735">
    <property type="entry name" value="NAD(P)-binding Rossmann-fold domains"/>
    <property type="match status" value="1"/>
</dbReference>
<feature type="binding site" evidence="13">
    <location>
        <begin position="270"/>
        <end position="275"/>
    </location>
    <ligand>
        <name>ATP</name>
        <dbReference type="ChEBI" id="CHEBI:30616"/>
    </ligand>
</feature>